<proteinExistence type="predicted"/>
<name>A0A429Y6J0_9BACI</name>
<dbReference type="PANTHER" id="PTHR48106">
    <property type="entry name" value="QUINONE OXIDOREDUCTASE PIG3-RELATED"/>
    <property type="match status" value="1"/>
</dbReference>
<dbReference type="SUPFAM" id="SSF51735">
    <property type="entry name" value="NAD(P)-binding Rossmann-fold domains"/>
    <property type="match status" value="1"/>
</dbReference>
<dbReference type="GO" id="GO:0070402">
    <property type="term" value="F:NADPH binding"/>
    <property type="evidence" value="ECO:0007669"/>
    <property type="project" value="TreeGrafter"/>
</dbReference>
<evidence type="ECO:0000313" key="4">
    <source>
        <dbReference type="EMBL" id="RST77002.1"/>
    </source>
</evidence>
<dbReference type="Proteomes" id="UP000287156">
    <property type="component" value="Unassembled WGS sequence"/>
</dbReference>
<dbReference type="InterPro" id="IPR014189">
    <property type="entry name" value="Quinone_OxRdtase_PIG3"/>
</dbReference>
<comment type="caution">
    <text evidence="4">The sequence shown here is derived from an EMBL/GenBank/DDBJ whole genome shotgun (WGS) entry which is preliminary data.</text>
</comment>
<dbReference type="RefSeq" id="WP_126046580.1">
    <property type="nucleotide sequence ID" value="NZ_QYTV02000001.1"/>
</dbReference>
<dbReference type="InterPro" id="IPR013149">
    <property type="entry name" value="ADH-like_C"/>
</dbReference>
<dbReference type="Gene3D" id="3.40.50.720">
    <property type="entry name" value="NAD(P)-binding Rossmann-like Domain"/>
    <property type="match status" value="1"/>
</dbReference>
<evidence type="ECO:0000259" key="3">
    <source>
        <dbReference type="SMART" id="SM00829"/>
    </source>
</evidence>
<accession>A0A429Y6J0</accession>
<sequence>MKAIIVEKDTLDLKIGDAERPTIAADELLIKVKATALNRADLLQKRGQYPPPPGASDILGLEASGTIEEVGRNVNGWEKGDRVCALLPGGGYAQYVAIPANLAIPIPENLSFEEGAAIPEGFLTAYLNLFELGKLKEDETVLIHAGASGVGTAAIQLAREAGANIIVTAGSKEKRELCRTLGAAHVIDYKDGPFAPKVKEASEGKGVNLILDFIGAPYWEQNIGSLATDGRLVLIGTMGGAKVKEVNLLKIMFKRIQVTGTTLRSQSVERKADLTKAFSEYALERFREGRLTPIIDSIWDWKDANEAHTLMEENKNAGKIILRVRE</sequence>
<dbReference type="CDD" id="cd05276">
    <property type="entry name" value="p53_inducible_oxidoreductase"/>
    <property type="match status" value="1"/>
</dbReference>
<dbReference type="Gene3D" id="3.90.180.10">
    <property type="entry name" value="Medium-chain alcohol dehydrogenases, catalytic domain"/>
    <property type="match status" value="1"/>
</dbReference>
<dbReference type="GO" id="GO:0048038">
    <property type="term" value="F:quinone binding"/>
    <property type="evidence" value="ECO:0007669"/>
    <property type="project" value="TreeGrafter"/>
</dbReference>
<dbReference type="EMBL" id="QYTV02000001">
    <property type="protein sequence ID" value="RST77002.1"/>
    <property type="molecule type" value="Genomic_DNA"/>
</dbReference>
<dbReference type="InterPro" id="IPR036291">
    <property type="entry name" value="NAD(P)-bd_dom_sf"/>
</dbReference>
<reference evidence="4" key="1">
    <citation type="submission" date="2018-12" db="EMBL/GenBank/DDBJ databases">
        <authorList>
            <person name="Sun L."/>
            <person name="Chen Z."/>
        </authorList>
    </citation>
    <scope>NUCLEOTIDE SEQUENCE [LARGE SCALE GENOMIC DNA]</scope>
    <source>
        <strain evidence="4">3-2-2</strain>
    </source>
</reference>
<dbReference type="InterPro" id="IPR020843">
    <property type="entry name" value="ER"/>
</dbReference>
<dbReference type="Pfam" id="PF08240">
    <property type="entry name" value="ADH_N"/>
    <property type="match status" value="1"/>
</dbReference>
<dbReference type="InterPro" id="IPR011032">
    <property type="entry name" value="GroES-like_sf"/>
</dbReference>
<dbReference type="GO" id="GO:0003960">
    <property type="term" value="F:quinone reductase (NADPH) activity"/>
    <property type="evidence" value="ECO:0007669"/>
    <property type="project" value="TreeGrafter"/>
</dbReference>
<dbReference type="SMART" id="SM00829">
    <property type="entry name" value="PKS_ER"/>
    <property type="match status" value="1"/>
</dbReference>
<feature type="domain" description="Enoyl reductase (ER)" evidence="3">
    <location>
        <begin position="10"/>
        <end position="322"/>
    </location>
</feature>
<protein>
    <submittedName>
        <fullName evidence="4">NAD(P)H-quinone oxidoreductase</fullName>
    </submittedName>
</protein>
<dbReference type="Pfam" id="PF00107">
    <property type="entry name" value="ADH_zinc_N"/>
    <property type="match status" value="1"/>
</dbReference>
<evidence type="ECO:0000313" key="5">
    <source>
        <dbReference type="Proteomes" id="UP000287156"/>
    </source>
</evidence>
<keyword evidence="2" id="KW-0560">Oxidoreductase</keyword>
<dbReference type="AlphaFoldDB" id="A0A429Y6J0"/>
<dbReference type="PANTHER" id="PTHR48106:SF18">
    <property type="entry name" value="QUINONE OXIDOREDUCTASE PIG3"/>
    <property type="match status" value="1"/>
</dbReference>
<evidence type="ECO:0000256" key="1">
    <source>
        <dbReference type="ARBA" id="ARBA00022857"/>
    </source>
</evidence>
<evidence type="ECO:0000256" key="2">
    <source>
        <dbReference type="ARBA" id="ARBA00023002"/>
    </source>
</evidence>
<dbReference type="InterPro" id="IPR013154">
    <property type="entry name" value="ADH-like_N"/>
</dbReference>
<gene>
    <name evidence="4" type="ORF">D4T97_000420</name>
</gene>
<dbReference type="SUPFAM" id="SSF50129">
    <property type="entry name" value="GroES-like"/>
    <property type="match status" value="1"/>
</dbReference>
<organism evidence="4 5">
    <name type="scientific">Siminovitchia acidinfaciens</name>
    <dbReference type="NCBI Taxonomy" id="2321395"/>
    <lineage>
        <taxon>Bacteria</taxon>
        <taxon>Bacillati</taxon>
        <taxon>Bacillota</taxon>
        <taxon>Bacilli</taxon>
        <taxon>Bacillales</taxon>
        <taxon>Bacillaceae</taxon>
        <taxon>Siminovitchia</taxon>
    </lineage>
</organism>
<keyword evidence="5" id="KW-1185">Reference proteome</keyword>
<dbReference type="NCBIfam" id="TIGR02824">
    <property type="entry name" value="quinone_pig3"/>
    <property type="match status" value="1"/>
</dbReference>
<dbReference type="OrthoDB" id="9792162at2"/>
<keyword evidence="1" id="KW-0521">NADP</keyword>